<dbReference type="Pfam" id="PF02909">
    <property type="entry name" value="TetR_C_1"/>
    <property type="match status" value="1"/>
</dbReference>
<evidence type="ECO:0000313" key="7">
    <source>
        <dbReference type="EMBL" id="GAA2613033.1"/>
    </source>
</evidence>
<dbReference type="PROSITE" id="PS50977">
    <property type="entry name" value="HTH_TETR_2"/>
    <property type="match status" value="1"/>
</dbReference>
<evidence type="ECO:0000256" key="2">
    <source>
        <dbReference type="ARBA" id="ARBA00023015"/>
    </source>
</evidence>
<keyword evidence="3 5" id="KW-0238">DNA-binding</keyword>
<evidence type="ECO:0000259" key="6">
    <source>
        <dbReference type="PROSITE" id="PS50977"/>
    </source>
</evidence>
<proteinExistence type="predicted"/>
<dbReference type="Pfam" id="PF00440">
    <property type="entry name" value="TetR_N"/>
    <property type="match status" value="1"/>
</dbReference>
<sequence>MESRSTRRAGRPSRPILTADAIHRAALELIDKSGADDFSLARLARELGVRMPSLYNHVRNRDDVISGMRTLLAAEIDSSPLRKLPWDEALAAWARSYRDAFARHPNTVKLLATTAVRTPAVLDMYEDFVLALEDAGWPTDQTIGLLTALESFVLGSVLDMVAPEQMIDLSADASRHPRLAAAVAVTPRVDRADEAFELGLAAMLSGMRRRLDEIAASAE</sequence>
<evidence type="ECO:0000256" key="4">
    <source>
        <dbReference type="ARBA" id="ARBA00023163"/>
    </source>
</evidence>
<name>A0ABN3Q5E4_9ACTN</name>
<dbReference type="PANTHER" id="PTHR30055">
    <property type="entry name" value="HTH-TYPE TRANSCRIPTIONAL REGULATOR RUTR"/>
    <property type="match status" value="1"/>
</dbReference>
<dbReference type="SUPFAM" id="SSF46689">
    <property type="entry name" value="Homeodomain-like"/>
    <property type="match status" value="1"/>
</dbReference>
<keyword evidence="2" id="KW-0805">Transcription regulation</keyword>
<dbReference type="EMBL" id="BAAATD010000007">
    <property type="protein sequence ID" value="GAA2613033.1"/>
    <property type="molecule type" value="Genomic_DNA"/>
</dbReference>
<evidence type="ECO:0000313" key="8">
    <source>
        <dbReference type="Proteomes" id="UP001501509"/>
    </source>
</evidence>
<dbReference type="InterPro" id="IPR050109">
    <property type="entry name" value="HTH-type_TetR-like_transc_reg"/>
</dbReference>
<evidence type="ECO:0000256" key="5">
    <source>
        <dbReference type="PROSITE-ProRule" id="PRU00335"/>
    </source>
</evidence>
<reference evidence="7 8" key="1">
    <citation type="journal article" date="2019" name="Int. J. Syst. Evol. Microbiol.">
        <title>The Global Catalogue of Microorganisms (GCM) 10K type strain sequencing project: providing services to taxonomists for standard genome sequencing and annotation.</title>
        <authorList>
            <consortium name="The Broad Institute Genomics Platform"/>
            <consortium name="The Broad Institute Genome Sequencing Center for Infectious Disease"/>
            <person name="Wu L."/>
            <person name="Ma J."/>
        </authorList>
    </citation>
    <scope>NUCLEOTIDE SEQUENCE [LARGE SCALE GENOMIC DNA]</scope>
    <source>
        <strain evidence="7 8">JCM 6833</strain>
    </source>
</reference>
<evidence type="ECO:0000256" key="1">
    <source>
        <dbReference type="ARBA" id="ARBA00022491"/>
    </source>
</evidence>
<protein>
    <submittedName>
        <fullName evidence="7">TetR/AcrR family transcriptional regulator C-terminal domain-containing protein</fullName>
    </submittedName>
</protein>
<dbReference type="Gene3D" id="1.10.357.10">
    <property type="entry name" value="Tetracycline Repressor, domain 2"/>
    <property type="match status" value="1"/>
</dbReference>
<dbReference type="PANTHER" id="PTHR30055:SF151">
    <property type="entry name" value="TRANSCRIPTIONAL REGULATORY PROTEIN"/>
    <property type="match status" value="1"/>
</dbReference>
<gene>
    <name evidence="7" type="ORF">GCM10010411_54810</name>
</gene>
<accession>A0ABN3Q5E4</accession>
<dbReference type="PRINTS" id="PR00400">
    <property type="entry name" value="TETREPRESSOR"/>
</dbReference>
<feature type="domain" description="HTH tetR-type" evidence="6">
    <location>
        <begin position="16"/>
        <end position="76"/>
    </location>
</feature>
<dbReference type="RefSeq" id="WP_344545311.1">
    <property type="nucleotide sequence ID" value="NZ_BAAATD010000007.1"/>
</dbReference>
<dbReference type="InterPro" id="IPR036271">
    <property type="entry name" value="Tet_transcr_reg_TetR-rel_C_sf"/>
</dbReference>
<keyword evidence="8" id="KW-1185">Reference proteome</keyword>
<evidence type="ECO:0000256" key="3">
    <source>
        <dbReference type="ARBA" id="ARBA00023125"/>
    </source>
</evidence>
<dbReference type="InterPro" id="IPR004111">
    <property type="entry name" value="Repressor_TetR_C"/>
</dbReference>
<feature type="DNA-binding region" description="H-T-H motif" evidence="5">
    <location>
        <begin position="39"/>
        <end position="58"/>
    </location>
</feature>
<dbReference type="InterPro" id="IPR003012">
    <property type="entry name" value="Tet_transcr_reg_TetR"/>
</dbReference>
<keyword evidence="4" id="KW-0804">Transcription</keyword>
<organism evidence="7 8">
    <name type="scientific">Actinomadura fulvescens</name>
    <dbReference type="NCBI Taxonomy" id="46160"/>
    <lineage>
        <taxon>Bacteria</taxon>
        <taxon>Bacillati</taxon>
        <taxon>Actinomycetota</taxon>
        <taxon>Actinomycetes</taxon>
        <taxon>Streptosporangiales</taxon>
        <taxon>Thermomonosporaceae</taxon>
        <taxon>Actinomadura</taxon>
    </lineage>
</organism>
<dbReference type="InterPro" id="IPR001647">
    <property type="entry name" value="HTH_TetR"/>
</dbReference>
<keyword evidence="1" id="KW-0678">Repressor</keyword>
<dbReference type="SUPFAM" id="SSF48498">
    <property type="entry name" value="Tetracyclin repressor-like, C-terminal domain"/>
    <property type="match status" value="1"/>
</dbReference>
<dbReference type="Proteomes" id="UP001501509">
    <property type="component" value="Unassembled WGS sequence"/>
</dbReference>
<dbReference type="InterPro" id="IPR009057">
    <property type="entry name" value="Homeodomain-like_sf"/>
</dbReference>
<comment type="caution">
    <text evidence="7">The sequence shown here is derived from an EMBL/GenBank/DDBJ whole genome shotgun (WGS) entry which is preliminary data.</text>
</comment>